<feature type="compositionally biased region" description="Acidic residues" evidence="4">
    <location>
        <begin position="833"/>
        <end position="842"/>
    </location>
</feature>
<dbReference type="SUPFAM" id="SSF50370">
    <property type="entry name" value="Ricin B-like lectins"/>
    <property type="match status" value="1"/>
</dbReference>
<dbReference type="CDD" id="cd14306">
    <property type="entry name" value="UBA_VP13D"/>
    <property type="match status" value="1"/>
</dbReference>
<dbReference type="Proteomes" id="UP000007110">
    <property type="component" value="Unassembled WGS sequence"/>
</dbReference>
<dbReference type="RefSeq" id="XP_030843356.1">
    <property type="nucleotide sequence ID" value="XM_030987496.1"/>
</dbReference>
<proteinExistence type="inferred from homology"/>
<sequence length="4732" mass="525955">MLERLAAWVLNTYLGEYVENLNTDQLSIGLLSGAVELENLPLRKDALKELDLPVEVKAGFIGKIRLQIPVTHLKTEPWVISIENLYLVAGPALRTKYDEKEEAPEQDRKQQQLDAIEAQWKRKMEASGPNEDTSWYAYSTNIFYNVLENLQLKIKDVHIRYEDSTILPGMNLAFGITIKSISAVSTDDNYSPRQTGGEKATGGMKFKLVRLENFAIYWDADSAPVSDFDLTDLRDALMSEKCRTTENQIKNHDYMVEPVSAEARLKRNGSALPLRSRTTPRYVCDLTLQKIPLSLSEDQYRGITVLMKEFERNGKARHYRKWRPEAWTGEKESIRKWWQFAINSVLHGIKDRRRRRTPKFISERISLNKQYTAVYTRFLEAKDVDPAPLMIVMKEFEKELSFEEIRILRNVVFNQLEKRIRGGEEIFKKPEEAQQGGIMQRWVWGWSGWYSQKGGAEGGTESSVDDTPSGAGSRRSPSPPPLIDVEEEQELLDVLGDPSADNNLLRRDHVFALLNFKLQGGSIKLCTNNDLGSTTPTTRTPSGLITPSKSAPPATSMHPSSHLDPGTSPPGDPGGNENETIIELEFASVKMSFEWRLRTSSFLFTAKLGALFIHDVMTKGSLFPHLVAPQQKREEQTLGPRQSHSLLLSRSASASFSYMSPSSSGTNIKQPSSDLPLFEMSYESNPPHSNADSRLEIISRPLDIVYNPTAMDRVSNFFKAEGRGSKGLSSRASELQLTKAARMRYEELKIQTKQELASTVDSLLEGEKQTSEVKRWDIHFDISAPLIIIPDNFHNKDATLVVLDLGRLQLFSMTAKGRRSKKSENEAELSSPGDEDDLDDDFLTPLSTPPHEALDFVPTDAKIDSMTTSSGIDVADFDNSAITAEALRDRMYDRYTLDMSDLQILVAKGSENWRTAHSRGLCPFQVLDKFSISVKVERRLTFTQDPQWPSMLMSGNLPSLSIHINEKKIQALNKCLKLMSGSNNQSGVSPAGYSPPSDTEYPGPQGRAHYTSQSDFEATIQQKSQALLEESKLLEMQFSVDKMSLAIHSRGRCISEFQISRVRTDLVKRPFDSSISLSVHSLLVIDALQQFGPDFELLLASHKDLSMHAPSGSIVDSEASTPRSLRSPTSPRSPASPAEKMMEPTSHAELASAIRQMGANSKGGNQSGASSLAPPALSPFDPVVNDKEALIHVELQLINAERPSNTNNDGPVQVAVIQVNSLDVIANQETIVELLSFFQQAFPEDENKPKQSPEDPSSFTNSLLREASIIEPSNSQTPTRTEISADFRCLNIVMVRGIMGTKVRGQKVATATVSEAHVHATLGGEMSVGGFLGGLQLLDLTPEGSRHQKVFSVGQDPTTTGQKTSLERDSVMKQSDQTDLYKSAMDTSRFSTIKDTEDKEVKEDKKGKEVLRAFSFTFKKGRDVENTTAMSLGSPIKIQVGGEDIDEQLNLSLHLASLCYIHVPRFLHEVTLCMDEFQSSIANLANSIQKAAGDAARELIQSQMPDLVTSFSPSMFNTMMESPGKRGNTFGDSSMDMTDSRIGAKSHTSMNFDIVMETPVIIIPRTASSSELLVAHLGKISLTNSESSDISRDMDIESTLGLDPNPDMTRFFLRIQNVNLFSFNHEDTNVPSEQSVTSISSDIMSAASGPYSGTPILHNTSLEVIVNQIPSESGPPVMDNSMAFPDLEEKEPLDLDHHSSTLQVVGKVVTHLKVILSKHIYEQILQTLDNLTYDEPTKVPSTPVSLEKTKGRKSGIFNVKELEPLGTQSKTPGYHRVTESTPIRPAGSKLPMRICANFAMPDLCIQMRGDLSDGDQGIVNVCFSDFSIDYEKSTPAATSVTILLQSLVIEDLLQSPDSKHRQLVASHGGTRRSGSGPSSKMVHSTSCPSVTAMPAMSPIRPSSVPSELNNPDQYYAPQYSRQTSSSSRGMYPSTPPPSLNISLEDINISTDTVPTSDALVQIRVLLVDKKSPEYATKYKKTNQFVDVEFNQLDITINQQTWVVLLDFLGIGSSLPKDNVKQDTPTRTSAPQRQTSDVQPLPTQQTNQSQAGLIQPMPTQQTSVGEPEGNNMEMQVHLASLSLILNKPDYELAKASVSEVNAHMTNMEGNLEVKGHMGSMSVLDLTPHGRLYRERFTTKGEEALSFHIFKYGKPRKEPQREFERDFDMSVKLRMSTVRYVHTNRFQSEVVAFAQHFNQLQEVLGTMRAAAAGHEVSVEPTRTSRIMLDVQAGSPVILAPVSSQSKDLLVINLGNLTLRNQFLMSGTPGTIIHKTSPPKPHPEDPKPSEESSKPARETPRKVATAHGLNLEDSPGLGLGTAPGVLTRASTRTAVISKSSHGPQYSSTPKHSPRVADEASEAEVEVSKKEENLSCLLDCIQIDLEDMDLYPAERVSPTDFDVSDGTALIFPSFIVQRKGGKLLKQTCLLKLQVDRNLDIDIRRTVPDMEIDGLLSSVHCCLDLSQYQLIRGFLDHNLGEPLEEFQTLPRPSNPESQTVLSGQTCTNISMHINLVNVTLELLLQHASDPVVGVHGNESEEAVPERSLGQFNFMESKFSFMSQSNGAKTVDLVSHAIRAYDTRWKGDTSKKRSNVFEEILTPTRHHSRNPNPLQLELHFTSQADSTRATALLNNMRVICVFDLLLAVKDFLLAYDSQAVQGSEGASARASSEASTSLDPSTESSNVTTVDKRSRSPVSIGTGILTKRVPHREQVEKNSDFKVNVTETEFVILGDTSSSDSNAVILKSTCAVLTYKPVSKENPFSCGLEGLEVFSCCMSSEEDTALSIVDPSTINVELKGTSSHLHSGQQLGGLLDIMDAHAILEVHIQALNIRVSYHDAQLFLSIMNSLPSQMIKKQHSEDEEEEVEAVDNMRNEAEEKTQSKSKIKRQIAKLKELGFHTQDCRKALERSNYRLDLAAGWLLENAQPVPASSPAHSPREPDREDGGSGKMEIAGIEVRAGSLAITLIDDCGNIDIPLIEISCQNLNFFQKLLPSAQGQAACVLSADYYHRSLSGWEPCLEPWKCNVEWIQQAASQMYGERLFIQMKVNDRLDLNVTSALIDLYSNTKKSWTEDYYSKGGRASGSGRTRSPFVPFAIKNQSGCRLSFATLTTTPNKVVSSPEEKMNTERTFSAWKEDWECMYLIINPVSITGLYPHLKRRWVVSSPEEKMNTERTFSAGKEDWECMVVSSPEEKMNTERTFSAWKEDWECIEDEYRENLQCLEGGLGMHVSKYKSCFYYRVVSSPEEKMNTERTFSAWKEVESGQEIPFMFEEKGKARHRNTHELRVHQLVVKVDGWEQLTPVSVDKVGVFFRLAKPHHNQLSSIFTDQQPARVVFHVSLEGGARKLITVRSALMVVSRLSVPIELKLVNPQSPTDNPQVLEPLEPNQKVAIPLPCVSWDIYLRPKGWAVSYCDKPLLWRQAQCPGDSKSFPMECRTDSGDSGIFRFCLFVKHEAFPFKGSLGRRSQAKKTETLAAQPGHTLTILPPMVLTNLLPMELNFLVVKSKVQGCIRPGMDEPIYTADLDHSQDIKFFTESFRECTHPLTIPAKHNCDGCAYIELRDTHPKRRSLQLAVRVECVAGRALKVSVSAPYWLINKSGLPLVFREEGADFDAAGQYDEHERARSVAPLMLSYREPGKADNMCVMRLGQSIIGLEGRPNWCHRMSLEGGTGVRSLRIHQDGGRPHIVYNIGIDVRPGRGRYHETKIVTFVPRFQLENRSSHHLAFAQRHLTTGIGPKNPRNHLAITSGSKVIFHWPRDDLDRLLCVRMHDLEGCRWSGGIRIDQPGSLNINMRSNNNQTNIVHVEVRLRGATFYVIFTDTTDLPPPYRIDNMSEVDIIYYQRGVTDPTLRTMLRPKMSVPYAWDEPILPPLMVCEVKGGSSSVYNLDKLEDGNHLYYENFIYIAMDSTFKGASSLQSFGESSSNKNFWSSAQLVLDVPHADSPVVLRKKEPGKRSQLWRMTSTGLLQNEAFAAPRDPGQRRSSLTKNGLVLDISNGQFTSRDEMILKLRRPDEARQNTQTWYFGKDGRLRCQDSNYVVQPKFGLLSLKEGSELILIAGGRLDVSQDEIPLEQVITRQKNLPGSGNLAVQVVADGPTRVLYISDNIQQSAPQKPASVIPGSSVDEFEMVEVKARMSKVTAESQNQQGGTSKKGKELEIALWLKEGVGLSLVNRAPEELAYITLTGIDVHYIQTSKEVDLNASVCKIQIDNQLAQAQKPVMLFASDKEGRPALSLVATKQLGGSPTVEIYKRLVLTVSKMTLNVEELLLLKLLQMSGFSQPDITTETTDETHYDTISPRDNNQPTKRFFFETLKIHAKDFRLSMYTSTKIPKDLNQLKTSMRLFLIQFEEAPVSLDPFTRQHPFETQEFLLESVAKHYTEELKSQAVKILGSVDFLGNPIGLLQDFKDGLKELVLEGSVTGLVKNVTHGMSNTAAKVTGTISDGIGTATFDNRHQEMRSVIRETHGGTSSGHLSAGVKGFAFGVVGGLTSMFTQTYKGASEDGVEGLMKGIGRGIMGTVTKPAAGLFDLASGTMNAIRSSTTSESHLMPPRVRPPRCCRSPSGVLARYSLHDSRGMEFVSVLCEGTSGERYFMMDELRNHPLDGMQVLITSECTYFLSLTNLQEPVLSVFHSELFHAKHILQAGKHYIELTKVANTEAGVSAPSLDLKERPKVGCDNERIAKKVRPVLSLILGSLIGFIAVFVSQQINYAKSCYEELKQQVIIKSDDAFLKLHLPSHIDD</sequence>
<dbReference type="InterPro" id="IPR009060">
    <property type="entry name" value="UBA-like_sf"/>
</dbReference>
<dbReference type="InterPro" id="IPR026854">
    <property type="entry name" value="VPS13_N"/>
</dbReference>
<evidence type="ECO:0000313" key="7">
    <source>
        <dbReference type="EnsemblMetazoa" id="XP_030843356"/>
    </source>
</evidence>
<feature type="region of interest" description="Disordered" evidence="4">
    <location>
        <begin position="1859"/>
        <end position="1938"/>
    </location>
</feature>
<evidence type="ECO:0000256" key="5">
    <source>
        <dbReference type="SAM" id="Phobius"/>
    </source>
</evidence>
<reference evidence="8" key="1">
    <citation type="submission" date="2015-02" db="EMBL/GenBank/DDBJ databases">
        <title>Genome sequencing for Strongylocentrotus purpuratus.</title>
        <authorList>
            <person name="Murali S."/>
            <person name="Liu Y."/>
            <person name="Vee V."/>
            <person name="English A."/>
            <person name="Wang M."/>
            <person name="Skinner E."/>
            <person name="Han Y."/>
            <person name="Muzny D.M."/>
            <person name="Worley K.C."/>
            <person name="Gibbs R.A."/>
        </authorList>
    </citation>
    <scope>NUCLEOTIDE SEQUENCE</scope>
</reference>
<evidence type="ECO:0000256" key="3">
    <source>
        <dbReference type="ARBA" id="ARBA00023055"/>
    </source>
</evidence>
<dbReference type="Pfam" id="PF25033">
    <property type="entry name" value="VPS13_M"/>
    <property type="match status" value="1"/>
</dbReference>
<accession>A0A7M7P0J4</accession>
<feature type="compositionally biased region" description="Basic and acidic residues" evidence="4">
    <location>
        <begin position="2278"/>
        <end position="2298"/>
    </location>
</feature>
<feature type="compositionally biased region" description="Basic and acidic residues" evidence="4">
    <location>
        <begin position="2865"/>
        <end position="2876"/>
    </location>
</feature>
<feature type="region of interest" description="Disordered" evidence="4">
    <location>
        <begin position="527"/>
        <end position="578"/>
    </location>
</feature>
<feature type="compositionally biased region" description="Polar residues" evidence="4">
    <location>
        <begin position="2021"/>
        <end position="2063"/>
    </location>
</feature>
<feature type="compositionally biased region" description="Low complexity" evidence="4">
    <location>
        <begin position="2658"/>
        <end position="2671"/>
    </location>
</feature>
<name>A0A7M7P0J4_STRPU</name>
<dbReference type="PROSITE" id="PS50030">
    <property type="entry name" value="UBA"/>
    <property type="match status" value="1"/>
</dbReference>
<feature type="region of interest" description="Disordered" evidence="4">
    <location>
        <begin position="1109"/>
        <end position="1146"/>
    </location>
</feature>
<feature type="compositionally biased region" description="Low complexity" evidence="4">
    <location>
        <begin position="1119"/>
        <end position="1138"/>
    </location>
</feature>
<dbReference type="InterPro" id="IPR056747">
    <property type="entry name" value="VPS13-like_M"/>
</dbReference>
<evidence type="ECO:0000313" key="8">
    <source>
        <dbReference type="Proteomes" id="UP000007110"/>
    </source>
</evidence>
<dbReference type="GeneID" id="581842"/>
<dbReference type="CDD" id="cd23453">
    <property type="entry name" value="beta-trefoil_Ricin_VPS13D"/>
    <property type="match status" value="1"/>
</dbReference>
<keyword evidence="8" id="KW-1185">Reference proteome</keyword>
<protein>
    <recommendedName>
        <fullName evidence="6">UBA domain-containing protein</fullName>
    </recommendedName>
</protein>
<dbReference type="PANTHER" id="PTHR16166:SF141">
    <property type="entry name" value="INTERMEMBRANE LIPID TRANSFER PROTEIN VPS13D"/>
    <property type="match status" value="1"/>
</dbReference>
<dbReference type="InterPro" id="IPR035992">
    <property type="entry name" value="Ricin_B-like_lectins"/>
</dbReference>
<feature type="region of interest" description="Disordered" evidence="4">
    <location>
        <begin position="983"/>
        <end position="1005"/>
    </location>
</feature>
<comment type="similarity">
    <text evidence="1">Belongs to the VPS13 family.</text>
</comment>
<feature type="region of interest" description="Disordered" evidence="4">
    <location>
        <begin position="2922"/>
        <end position="2943"/>
    </location>
</feature>
<feature type="region of interest" description="Disordered" evidence="4">
    <location>
        <begin position="2852"/>
        <end position="2880"/>
    </location>
</feature>
<keyword evidence="5" id="KW-0812">Transmembrane</keyword>
<dbReference type="OMA" id="CWTRTTL"/>
<feature type="compositionally biased region" description="Low complexity" evidence="4">
    <location>
        <begin position="1866"/>
        <end position="1879"/>
    </location>
</feature>
<dbReference type="PANTHER" id="PTHR16166">
    <property type="entry name" value="VACUOLAR PROTEIN SORTING-ASSOCIATED PROTEIN VPS13"/>
    <property type="match status" value="1"/>
</dbReference>
<dbReference type="SUPFAM" id="SSF46934">
    <property type="entry name" value="UBA-like"/>
    <property type="match status" value="1"/>
</dbReference>
<reference evidence="7" key="2">
    <citation type="submission" date="2021-01" db="UniProtKB">
        <authorList>
            <consortium name="EnsemblMetazoa"/>
        </authorList>
    </citation>
    <scope>IDENTIFICATION</scope>
</reference>
<dbReference type="InterPro" id="IPR026847">
    <property type="entry name" value="VPS13"/>
</dbReference>
<feature type="compositionally biased region" description="Polar residues" evidence="4">
    <location>
        <begin position="2672"/>
        <end position="2683"/>
    </location>
</feature>
<feature type="domain" description="UBA" evidence="6">
    <location>
        <begin position="2870"/>
        <end position="2919"/>
    </location>
</feature>
<feature type="region of interest" description="Disordered" evidence="4">
    <location>
        <begin position="2015"/>
        <end position="2067"/>
    </location>
</feature>
<dbReference type="Gene3D" id="1.10.8.10">
    <property type="entry name" value="DNA helicase RuvA subunit, C-terminal domain"/>
    <property type="match status" value="1"/>
</dbReference>
<dbReference type="GO" id="GO:0007005">
    <property type="term" value="P:mitochondrion organization"/>
    <property type="evidence" value="ECO:0000318"/>
    <property type="project" value="GO_Central"/>
</dbReference>
<dbReference type="OrthoDB" id="272810at2759"/>
<dbReference type="PROSITE" id="PS50231">
    <property type="entry name" value="RICIN_B_LECTIN"/>
    <property type="match status" value="1"/>
</dbReference>
<feature type="region of interest" description="Disordered" evidence="4">
    <location>
        <begin position="454"/>
        <end position="482"/>
    </location>
</feature>
<feature type="compositionally biased region" description="Low complexity" evidence="4">
    <location>
        <begin position="531"/>
        <end position="546"/>
    </location>
</feature>
<keyword evidence="5" id="KW-0472">Membrane</keyword>
<evidence type="ECO:0000256" key="4">
    <source>
        <dbReference type="SAM" id="MobiDB-lite"/>
    </source>
</evidence>
<dbReference type="Pfam" id="PF12624">
    <property type="entry name" value="VPS13_N"/>
    <property type="match status" value="1"/>
</dbReference>
<dbReference type="KEGG" id="spu:581842"/>
<dbReference type="SMART" id="SM00165">
    <property type="entry name" value="UBA"/>
    <property type="match status" value="1"/>
</dbReference>
<evidence type="ECO:0000256" key="1">
    <source>
        <dbReference type="ARBA" id="ARBA00006545"/>
    </source>
</evidence>
<feature type="compositionally biased region" description="Polar residues" evidence="4">
    <location>
        <begin position="1903"/>
        <end position="1912"/>
    </location>
</feature>
<dbReference type="GO" id="GO:0006623">
    <property type="term" value="P:protein targeting to vacuole"/>
    <property type="evidence" value="ECO:0000318"/>
    <property type="project" value="GO_Central"/>
</dbReference>
<feature type="region of interest" description="Disordered" evidence="4">
    <location>
        <begin position="2266"/>
        <end position="2357"/>
    </location>
</feature>
<dbReference type="InParanoid" id="A0A7M7P0J4"/>
<dbReference type="GO" id="GO:0006869">
    <property type="term" value="P:lipid transport"/>
    <property type="evidence" value="ECO:0007669"/>
    <property type="project" value="UniProtKB-KW"/>
</dbReference>
<keyword evidence="3" id="KW-0445">Lipid transport</keyword>
<evidence type="ECO:0000259" key="6">
    <source>
        <dbReference type="PROSITE" id="PS50030"/>
    </source>
</evidence>
<feature type="region of interest" description="Disordered" evidence="4">
    <location>
        <begin position="816"/>
        <end position="844"/>
    </location>
</feature>
<evidence type="ECO:0000256" key="2">
    <source>
        <dbReference type="ARBA" id="ARBA00022448"/>
    </source>
</evidence>
<organism evidence="7 8">
    <name type="scientific">Strongylocentrotus purpuratus</name>
    <name type="common">Purple sea urchin</name>
    <dbReference type="NCBI Taxonomy" id="7668"/>
    <lineage>
        <taxon>Eukaryota</taxon>
        <taxon>Metazoa</taxon>
        <taxon>Echinodermata</taxon>
        <taxon>Eleutherozoa</taxon>
        <taxon>Echinozoa</taxon>
        <taxon>Echinoidea</taxon>
        <taxon>Euechinoidea</taxon>
        <taxon>Echinacea</taxon>
        <taxon>Camarodonta</taxon>
        <taxon>Echinidea</taxon>
        <taxon>Strongylocentrotidae</taxon>
        <taxon>Strongylocentrotus</taxon>
    </lineage>
</organism>
<feature type="transmembrane region" description="Helical" evidence="5">
    <location>
        <begin position="4679"/>
        <end position="4696"/>
    </location>
</feature>
<dbReference type="InterPro" id="IPR041969">
    <property type="entry name" value="VP13D_UBA"/>
</dbReference>
<dbReference type="InterPro" id="IPR009543">
    <property type="entry name" value="VPS13_VAB"/>
</dbReference>
<dbReference type="InterPro" id="IPR015940">
    <property type="entry name" value="UBA"/>
</dbReference>
<feature type="compositionally biased region" description="Basic and acidic residues" evidence="4">
    <location>
        <begin position="2931"/>
        <end position="2941"/>
    </location>
</feature>
<dbReference type="Pfam" id="PF25036">
    <property type="entry name" value="VPS13_VAB"/>
    <property type="match status" value="1"/>
</dbReference>
<dbReference type="EnsemblMetazoa" id="XM_030987496">
    <property type="protein sequence ID" value="XP_030843356"/>
    <property type="gene ID" value="LOC581842"/>
</dbReference>
<feature type="region of interest" description="Disordered" evidence="4">
    <location>
        <begin position="2658"/>
        <end position="2691"/>
    </location>
</feature>
<dbReference type="Gene3D" id="2.80.10.50">
    <property type="match status" value="1"/>
</dbReference>
<feature type="compositionally biased region" description="Polar residues" evidence="4">
    <location>
        <begin position="2325"/>
        <end position="2347"/>
    </location>
</feature>
<keyword evidence="5" id="KW-1133">Transmembrane helix</keyword>
<keyword evidence="2" id="KW-0813">Transport</keyword>
<feature type="compositionally biased region" description="Polar residues" evidence="4">
    <location>
        <begin position="1919"/>
        <end position="1928"/>
    </location>
</feature>
<dbReference type="GO" id="GO:0045053">
    <property type="term" value="P:protein retention in Golgi apparatus"/>
    <property type="evidence" value="ECO:0000318"/>
    <property type="project" value="GO_Central"/>
</dbReference>